<dbReference type="GO" id="GO:0070039">
    <property type="term" value="F:rRNA (guanosine-2'-O-)-methyltransferase activity"/>
    <property type="evidence" value="ECO:0007669"/>
    <property type="project" value="UniProtKB-UniRule"/>
</dbReference>
<dbReference type="PATRIC" id="fig|634113.3.peg.575"/>
<evidence type="ECO:0000256" key="1">
    <source>
        <dbReference type="ARBA" id="ARBA00022490"/>
    </source>
</evidence>
<keyword evidence="1 6" id="KW-0963">Cytoplasm</keyword>
<feature type="binding site" evidence="6">
    <location>
        <position position="221"/>
    </location>
    <ligand>
        <name>S-adenosyl-L-methionine</name>
        <dbReference type="ChEBI" id="CHEBI:59789"/>
    </ligand>
</feature>
<dbReference type="AlphaFoldDB" id="A0A0X9VTQ2"/>
<evidence type="ECO:0000256" key="6">
    <source>
        <dbReference type="HAMAP-Rule" id="MF_01887"/>
    </source>
</evidence>
<evidence type="ECO:0000313" key="8">
    <source>
        <dbReference type="EMBL" id="AMA65162.1"/>
    </source>
</evidence>
<protein>
    <recommendedName>
        <fullName evidence="6">23S rRNA (guanosine-2'-O-)-methyltransferase RlmB</fullName>
        <ecNumber evidence="6">2.1.1.185</ecNumber>
    </recommendedName>
    <alternativeName>
        <fullName evidence="6">23S rRNA (guanosine2251 2'-O)-methyltransferase</fullName>
    </alternativeName>
    <alternativeName>
        <fullName evidence="6">23S rRNA Gm2251 2'-O-methyltransferase</fullName>
    </alternativeName>
</protein>
<dbReference type="NCBIfam" id="TIGR00186">
    <property type="entry name" value="rRNA_methyl_3"/>
    <property type="match status" value="1"/>
</dbReference>
<dbReference type="Gene3D" id="3.40.1280.10">
    <property type="match status" value="1"/>
</dbReference>
<dbReference type="Gene3D" id="3.30.1330.30">
    <property type="match status" value="1"/>
</dbReference>
<dbReference type="InterPro" id="IPR013123">
    <property type="entry name" value="SpoU_subst-bd"/>
</dbReference>
<dbReference type="EMBL" id="CP013920">
    <property type="protein sequence ID" value="AMA65162.1"/>
    <property type="molecule type" value="Genomic_DNA"/>
</dbReference>
<feature type="binding site" evidence="6">
    <location>
        <position position="241"/>
    </location>
    <ligand>
        <name>S-adenosyl-L-methionine</name>
        <dbReference type="ChEBI" id="CHEBI:59789"/>
    </ligand>
</feature>
<dbReference type="Pfam" id="PF00588">
    <property type="entry name" value="SpoU_methylase"/>
    <property type="match status" value="1"/>
</dbReference>
<dbReference type="GO" id="GO:0005829">
    <property type="term" value="C:cytosol"/>
    <property type="evidence" value="ECO:0007669"/>
    <property type="project" value="TreeGrafter"/>
</dbReference>
<dbReference type="InterPro" id="IPR004441">
    <property type="entry name" value="rRNA_MeTrfase_TrmH"/>
</dbReference>
<accession>A0A0X9VTQ2</accession>
<comment type="subcellular location">
    <subcellularLocation>
        <location evidence="6">Cytoplasm</location>
    </subcellularLocation>
</comment>
<dbReference type="PANTHER" id="PTHR46429">
    <property type="entry name" value="23S RRNA (GUANOSINE-2'-O-)-METHYLTRANSFERASE RLMB"/>
    <property type="match status" value="1"/>
</dbReference>
<dbReference type="FunFam" id="3.40.1280.10:FF:000008">
    <property type="entry name" value="Group 3 RNA methyltransferase TrmH"/>
    <property type="match status" value="1"/>
</dbReference>
<comment type="catalytic activity">
    <reaction evidence="6">
        <text>guanosine(2251) in 23S rRNA + S-adenosyl-L-methionine = 2'-O-methylguanosine(2251) in 23S rRNA + S-adenosyl-L-homocysteine + H(+)</text>
        <dbReference type="Rhea" id="RHEA:24140"/>
        <dbReference type="Rhea" id="RHEA-COMP:10239"/>
        <dbReference type="Rhea" id="RHEA-COMP:10241"/>
        <dbReference type="ChEBI" id="CHEBI:15378"/>
        <dbReference type="ChEBI" id="CHEBI:57856"/>
        <dbReference type="ChEBI" id="CHEBI:59789"/>
        <dbReference type="ChEBI" id="CHEBI:74269"/>
        <dbReference type="ChEBI" id="CHEBI:74445"/>
        <dbReference type="EC" id="2.1.1.185"/>
    </reaction>
</comment>
<evidence type="ECO:0000256" key="5">
    <source>
        <dbReference type="ARBA" id="ARBA00022691"/>
    </source>
</evidence>
<dbReference type="KEGG" id="asy:AUT07_00609"/>
<name>A0A0X9VTQ2_9GAMM</name>
<dbReference type="SUPFAM" id="SSF55315">
    <property type="entry name" value="L30e-like"/>
    <property type="match status" value="1"/>
</dbReference>
<dbReference type="SUPFAM" id="SSF75217">
    <property type="entry name" value="alpha/beta knot"/>
    <property type="match status" value="1"/>
</dbReference>
<evidence type="ECO:0000259" key="7">
    <source>
        <dbReference type="SMART" id="SM00967"/>
    </source>
</evidence>
<dbReference type="HAMAP" id="MF_01887">
    <property type="entry name" value="23SrRNA_methyltr_B"/>
    <property type="match status" value="1"/>
</dbReference>
<keyword evidence="2 6" id="KW-0698">rRNA processing</keyword>
<feature type="binding site" evidence="6">
    <location>
        <position position="250"/>
    </location>
    <ligand>
        <name>S-adenosyl-L-methionine</name>
        <dbReference type="ChEBI" id="CHEBI:59789"/>
    </ligand>
</feature>
<feature type="domain" description="RNA 2-O ribose methyltransferase substrate binding" evidence="7">
    <location>
        <begin position="28"/>
        <end position="104"/>
    </location>
</feature>
<dbReference type="PANTHER" id="PTHR46429:SF1">
    <property type="entry name" value="23S RRNA (GUANOSINE-2'-O-)-METHYLTRANSFERASE RLMB"/>
    <property type="match status" value="1"/>
</dbReference>
<evidence type="ECO:0000313" key="9">
    <source>
        <dbReference type="Proteomes" id="UP000069926"/>
    </source>
</evidence>
<dbReference type="SMART" id="SM00967">
    <property type="entry name" value="SpoU_sub_bind"/>
    <property type="match status" value="1"/>
</dbReference>
<keyword evidence="4 6" id="KW-0808">Transferase</keyword>
<evidence type="ECO:0000256" key="4">
    <source>
        <dbReference type="ARBA" id="ARBA00022679"/>
    </source>
</evidence>
<dbReference type="Pfam" id="PF08032">
    <property type="entry name" value="SpoU_sub_bind"/>
    <property type="match status" value="1"/>
</dbReference>
<comment type="function">
    <text evidence="6">Specifically methylates the ribose of guanosine 2251 in 23S rRNA.</text>
</comment>
<dbReference type="InterPro" id="IPR029028">
    <property type="entry name" value="Alpha/beta_knot_MTases"/>
</dbReference>
<dbReference type="InterPro" id="IPR029026">
    <property type="entry name" value="tRNA_m1G_MTases_N"/>
</dbReference>
<comment type="similarity">
    <text evidence="6">Belongs to the class IV-like SAM-binding methyltransferase superfamily. RNA methyltransferase TrmH family. RlmB subfamily.</text>
</comment>
<keyword evidence="9" id="KW-1185">Reference proteome</keyword>
<dbReference type="STRING" id="634113.AUT07_00609"/>
<comment type="subunit">
    <text evidence="6">Homodimer.</text>
</comment>
<proteinExistence type="inferred from homology"/>
<gene>
    <name evidence="6 8" type="primary">rlmB</name>
    <name evidence="8" type="ORF">AUT07_00609</name>
</gene>
<dbReference type="InterPro" id="IPR029064">
    <property type="entry name" value="Ribosomal_eL30-like_sf"/>
</dbReference>
<dbReference type="GO" id="GO:0003723">
    <property type="term" value="F:RNA binding"/>
    <property type="evidence" value="ECO:0007669"/>
    <property type="project" value="InterPro"/>
</dbReference>
<dbReference type="CDD" id="cd18103">
    <property type="entry name" value="SpoU-like_RlmB"/>
    <property type="match status" value="1"/>
</dbReference>
<dbReference type="Proteomes" id="UP000069926">
    <property type="component" value="Chromosome"/>
</dbReference>
<keyword evidence="5 6" id="KW-0949">S-adenosyl-L-methionine</keyword>
<evidence type="ECO:0000256" key="2">
    <source>
        <dbReference type="ARBA" id="ARBA00022552"/>
    </source>
</evidence>
<dbReference type="NCBIfam" id="NF008386">
    <property type="entry name" value="PRK11181.1"/>
    <property type="match status" value="1"/>
</dbReference>
<keyword evidence="3 6" id="KW-0489">Methyltransferase</keyword>
<evidence type="ECO:0000256" key="3">
    <source>
        <dbReference type="ARBA" id="ARBA00022603"/>
    </source>
</evidence>
<reference evidence="8 9" key="1">
    <citation type="submission" date="2016-01" db="EMBL/GenBank/DDBJ databases">
        <title>Genome sequence of Ca. Arsenophonus lipopteni, the exclusive symbiont of a blood sucking fly Lipoptena cervi (Diptera: Hippoboscidae).</title>
        <authorList>
            <person name="Novakova E."/>
            <person name="Hypsa V."/>
            <person name="Nguyen P."/>
            <person name="Husnik F."/>
            <person name="Darby A.C."/>
        </authorList>
    </citation>
    <scope>NUCLEOTIDE SEQUENCE [LARGE SCALE GENOMIC DNA]</scope>
    <source>
        <strain evidence="8 9">CB</strain>
    </source>
</reference>
<dbReference type="InterPro" id="IPR001537">
    <property type="entry name" value="SpoU_MeTrfase"/>
</dbReference>
<sequence>MKNFSNLNLKIIYHFKLYLLINKFMSEIIYGIYAVKTLLEQNPMRLKKIYVIKDSKYNRLLSIINQIKKLNIMITITNRQWMDKYTRYAVHQGVIALIKPERQYQESDLNIIISQVKSPFLLILDCINDPHNLGACLRSAEAAGIDAVILPKDKSAQLNSTVKKVACGAADNIPLIRVTNLARTLYKLKEYHHIWIVGTSDKASKTLYDSKLIGSIALVMGSEGYGMRRLTSKYCDELISIPMKGIVSSLNVSVAAGVCLFEAVRQRRNYLE</sequence>
<dbReference type="EC" id="2.1.1.185" evidence="6"/>
<organism evidence="8 9">
    <name type="scientific">Candidatus Arsenophonus lipoptenae</name>
    <dbReference type="NCBI Taxonomy" id="634113"/>
    <lineage>
        <taxon>Bacteria</taxon>
        <taxon>Pseudomonadati</taxon>
        <taxon>Pseudomonadota</taxon>
        <taxon>Gammaproteobacteria</taxon>
        <taxon>Enterobacterales</taxon>
        <taxon>Morganellaceae</taxon>
        <taxon>Arsenophonus</taxon>
    </lineage>
</organism>
<dbReference type="InterPro" id="IPR024915">
    <property type="entry name" value="23S_rRNA_MeTrfase_RlmB"/>
</dbReference>